<gene>
    <name evidence="1" type="ORF">E5329_22665</name>
</gene>
<dbReference type="Proteomes" id="UP000304953">
    <property type="component" value="Unassembled WGS sequence"/>
</dbReference>
<evidence type="ECO:0000313" key="2">
    <source>
        <dbReference type="Proteomes" id="UP000304953"/>
    </source>
</evidence>
<comment type="caution">
    <text evidence="1">The sequence shown here is derived from an EMBL/GenBank/DDBJ whole genome shotgun (WGS) entry which is preliminary data.</text>
</comment>
<sequence>MVKVFLVEDEIVIRENICQMVPWAEYGFELCGEAGDGEMALPMIRQKNPDVLITDIRMPFMDGLELSKIVRKELPETKIVIISGYDDFNYARTAITIGVEQYLLKPVSRQDFVEVLEKLRGRFEEENAQRDYYEKFEKDMQQYEQYSRRDFFEKLVSGQYSLDEIYDHARMLQIDLTASAYNIILISMNRKEPRELWADTYSQKDADVWEKVELFIQDREEYLMFRHQAFSYAVLVKGNGENIEELTNACALYIKSLFGESDSRLLWFLASGKPVERLSLLPESYESAMKVFTLRHTRPDHYMNYHQTDTGEMEENDNVNLQDVDAEAMNTEVIHTFLGNGLLEETRSFVEDYFSMIGISALESRMFRQYVILNIHFCTVSFIQKMGYGKEVLQMDLGLEGNWEHPVEAAKDTAEAVLRKGIELRDESSRSRYRTVIGTALNFINENYMDADMSLNQAACAANVSANHFSALFSQEMNQTFIEYLTELRMKKAKELLRCTDMRSGQIALEIGYKDSHYFSFLFKKTQGCTPSDYRRQREEGK</sequence>
<accession>A0AC61RQ11</accession>
<organism evidence="1 2">
    <name type="scientific">Petralouisia muris</name>
    <dbReference type="NCBI Taxonomy" id="3032872"/>
    <lineage>
        <taxon>Bacteria</taxon>
        <taxon>Bacillati</taxon>
        <taxon>Bacillota</taxon>
        <taxon>Clostridia</taxon>
        <taxon>Lachnospirales</taxon>
        <taxon>Lachnospiraceae</taxon>
        <taxon>Petralouisia</taxon>
    </lineage>
</organism>
<name>A0AC61RQ11_9FIRM</name>
<reference evidence="1" key="1">
    <citation type="submission" date="2019-04" db="EMBL/GenBank/DDBJ databases">
        <title>Microbes associate with the intestines of laboratory mice.</title>
        <authorList>
            <person name="Navarre W."/>
            <person name="Wong E."/>
            <person name="Huang K."/>
            <person name="Tropini C."/>
            <person name="Ng K."/>
            <person name="Yu B."/>
        </authorList>
    </citation>
    <scope>NUCLEOTIDE SEQUENCE</scope>
    <source>
        <strain evidence="1">NM01_1-7b</strain>
    </source>
</reference>
<evidence type="ECO:0000313" key="1">
    <source>
        <dbReference type="EMBL" id="TGY91137.1"/>
    </source>
</evidence>
<protein>
    <submittedName>
        <fullName evidence="1">Response regulator</fullName>
    </submittedName>
</protein>
<dbReference type="EMBL" id="SRYA01000069">
    <property type="protein sequence ID" value="TGY91137.1"/>
    <property type="molecule type" value="Genomic_DNA"/>
</dbReference>
<proteinExistence type="predicted"/>
<keyword evidence="2" id="KW-1185">Reference proteome</keyword>